<keyword evidence="4" id="KW-0653">Protein transport</keyword>
<dbReference type="Pfam" id="PF03765">
    <property type="entry name" value="CRAL_TRIO_N"/>
    <property type="match status" value="1"/>
</dbReference>
<protein>
    <recommendedName>
        <fullName evidence="8">CRAL-TRIO domain-containing protein</fullName>
    </recommendedName>
</protein>
<dbReference type="PANTHER" id="PTHR45657">
    <property type="entry name" value="CRAL-TRIO DOMAIN-CONTAINING PROTEIN YKL091C-RELATED"/>
    <property type="match status" value="1"/>
</dbReference>
<organism evidence="9 10">
    <name type="scientific">Brassica napus</name>
    <name type="common">Rape</name>
    <dbReference type="NCBI Taxonomy" id="3708"/>
    <lineage>
        <taxon>Eukaryota</taxon>
        <taxon>Viridiplantae</taxon>
        <taxon>Streptophyta</taxon>
        <taxon>Embryophyta</taxon>
        <taxon>Tracheophyta</taxon>
        <taxon>Spermatophyta</taxon>
        <taxon>Magnoliopsida</taxon>
        <taxon>eudicotyledons</taxon>
        <taxon>Gunneridae</taxon>
        <taxon>Pentapetalae</taxon>
        <taxon>rosids</taxon>
        <taxon>malvids</taxon>
        <taxon>Brassicales</taxon>
        <taxon>Brassicaceae</taxon>
        <taxon>Brassiceae</taxon>
        <taxon>Brassica</taxon>
    </lineage>
</organism>
<evidence type="ECO:0000256" key="4">
    <source>
        <dbReference type="ARBA" id="ARBA00022927"/>
    </source>
</evidence>
<accession>A0ABQ8CTY0</accession>
<sequence length="1102" mass="125817">EEDKCRYDFNAPVITPTLPCLQVLFCFPQERYSSNSNACPLHLLEASFLPLFKLTDMSGIEEYGSLDFDISEEDERRRSKIGNLKKKAIHASTKFTHSLKKRGKRKIDYRFPPVASIEDVRDEKEETLVLEFRRHLLHRDLLPPRHDDYHTLLRFLKARDLNIEKTIQMWEEMLSWRKEYGTDTILEDFEFEELEEVLQYYPQGYHGVDKEGRPVYIERLGKAHPSKLMRITTIDRYLKYHVQEFERALLEKFPACSIAAKRRIYSSTTILDVQGLGMKNFTSAGASLVAAMAKIDNSYYPETLHRMYIVNAGTGFKKMLWPAAQKFLDAKTIAKIHVQALNLVLEPKSLSKLHEVIDSSQLPDFLGGSCSCFGDGGCLRSNKGPWNDPETMKLIYRGESSLFRQITRKLSDPQNSSSYISIHPSKAMQAESSAAVSIFCSDVPTGRMCSASAHVNSAYEEARTSDVNGYYSCDDNFAIPTNRRGQETQSHYQMLELDLSLKGTLDSIKPESLAKRILSLLLKLAAVFRYIPFELSRRKHTITPSSPTEDESRSTLTAIPRETTMKDRIGPCLERIQKLERKYEEIRNKPVEIPVEKERMLMDSLDRIKSVEFDLEKTKRALHATVMKQMEITEMLESIRESQLHVPLYNPTKIKMSNFQPEDPAPYMNHVGDQMQEVHDGLDDDFHGDAWDSDVDEFDYSNNKIGDTSAAQARKGKDIQGIPWGRLSITISRDQYRQTRLEQYINYENVPNSGDSSAKDCMVTQKGSLFYDFWRNSRSIKSSIIHFQLRNLVWATSKHDVYLMSNFLVNHYSTLKCRKHEVLNLQGHVSPSEKHPGSLLEGFTKIQVSSLAVKDKFLVAGGFQGEIICKHLDRPGVSFCWRTTYDDNAITNAIEIYNKPSGALHFIASNNDCGVRDFDMERYQLVNHFHFPWPVNHTSLSPDGKLLTIVGDNPEGLLVDPNTGKTLGTVAGHLDFSFASAWHPDGLTFSTGNQDKTCRVWDVRNLSKSVAVLRGNLGAIRSIRYTSDGKYMAMAEPADFVHVYDVSKGYETEQEIDFFGEISGISFSPDTEALFIGVWDRTYGSLLEYGRHHNYSYLDSYL</sequence>
<comment type="caution">
    <text evidence="9">The sequence shown here is derived from an EMBL/GenBank/DDBJ whole genome shotgun (WGS) entry which is preliminary data.</text>
</comment>
<evidence type="ECO:0000313" key="10">
    <source>
        <dbReference type="Proteomes" id="UP000824890"/>
    </source>
</evidence>
<dbReference type="InterPro" id="IPR011074">
    <property type="entry name" value="CRAL/TRIO_N_dom"/>
</dbReference>
<dbReference type="CDD" id="cd00170">
    <property type="entry name" value="SEC14"/>
    <property type="match status" value="1"/>
</dbReference>
<proteinExistence type="inferred from homology"/>
<name>A0ABQ8CTY0_BRANA</name>
<reference evidence="9 10" key="1">
    <citation type="submission" date="2021-05" db="EMBL/GenBank/DDBJ databases">
        <title>Genome Assembly of Synthetic Allotetraploid Brassica napus Reveals Homoeologous Exchanges between Subgenomes.</title>
        <authorList>
            <person name="Davis J.T."/>
        </authorList>
    </citation>
    <scope>NUCLEOTIDE SEQUENCE [LARGE SCALE GENOMIC DNA]</scope>
    <source>
        <strain evidence="10">cv. Da-Ae</strain>
        <tissue evidence="9">Seedling</tissue>
    </source>
</reference>
<keyword evidence="4" id="KW-0813">Transport</keyword>
<dbReference type="Proteomes" id="UP000824890">
    <property type="component" value="Unassembled WGS sequence"/>
</dbReference>
<dbReference type="SUPFAM" id="SSF52087">
    <property type="entry name" value="CRAL/TRIO domain"/>
    <property type="match status" value="1"/>
</dbReference>
<dbReference type="SMART" id="SM00516">
    <property type="entry name" value="SEC14"/>
    <property type="match status" value="1"/>
</dbReference>
<evidence type="ECO:0000256" key="7">
    <source>
        <dbReference type="PROSITE-ProRule" id="PRU00221"/>
    </source>
</evidence>
<dbReference type="InterPro" id="IPR001680">
    <property type="entry name" value="WD40_rpt"/>
</dbReference>
<keyword evidence="3" id="KW-1003">Cell membrane</keyword>
<dbReference type="Pfam" id="PF00650">
    <property type="entry name" value="CRAL_TRIO"/>
    <property type="match status" value="1"/>
</dbReference>
<keyword evidence="7" id="KW-0853">WD repeat</keyword>
<dbReference type="Gene3D" id="2.130.10.10">
    <property type="entry name" value="YVTN repeat-like/Quinoprotein amine dehydrogenase"/>
    <property type="match status" value="1"/>
</dbReference>
<dbReference type="InterPro" id="IPR001251">
    <property type="entry name" value="CRAL-TRIO_dom"/>
</dbReference>
<dbReference type="SUPFAM" id="SSF46938">
    <property type="entry name" value="CRAL/TRIO N-terminal domain"/>
    <property type="match status" value="1"/>
</dbReference>
<dbReference type="PROSITE" id="PS50294">
    <property type="entry name" value="WD_REPEATS_REGION"/>
    <property type="match status" value="1"/>
</dbReference>
<dbReference type="InterPro" id="IPR051026">
    <property type="entry name" value="PI/PC_transfer"/>
</dbReference>
<dbReference type="Gene3D" id="3.40.525.10">
    <property type="entry name" value="CRAL-TRIO lipid binding domain"/>
    <property type="match status" value="1"/>
</dbReference>
<evidence type="ECO:0000256" key="5">
    <source>
        <dbReference type="ARBA" id="ARBA00023034"/>
    </source>
</evidence>
<dbReference type="SMART" id="SM01100">
    <property type="entry name" value="CRAL_TRIO_N"/>
    <property type="match status" value="1"/>
</dbReference>
<dbReference type="Pfam" id="PF00400">
    <property type="entry name" value="WD40"/>
    <property type="match status" value="1"/>
</dbReference>
<comment type="similarity">
    <text evidence="6">Belongs to the SFH family.</text>
</comment>
<dbReference type="InterPro" id="IPR011047">
    <property type="entry name" value="Quinoprotein_ADH-like_sf"/>
</dbReference>
<dbReference type="PROSITE" id="PS50082">
    <property type="entry name" value="WD_REPEATS_2"/>
    <property type="match status" value="1"/>
</dbReference>
<evidence type="ECO:0000259" key="8">
    <source>
        <dbReference type="PROSITE" id="PS50191"/>
    </source>
</evidence>
<feature type="repeat" description="WD" evidence="7">
    <location>
        <begin position="970"/>
        <end position="1011"/>
    </location>
</feature>
<feature type="domain" description="CRAL-TRIO" evidence="8">
    <location>
        <begin position="193"/>
        <end position="374"/>
    </location>
</feature>
<evidence type="ECO:0000256" key="6">
    <source>
        <dbReference type="ARBA" id="ARBA00038020"/>
    </source>
</evidence>
<keyword evidence="3" id="KW-0472">Membrane</keyword>
<dbReference type="Gene3D" id="1.10.8.20">
    <property type="entry name" value="N-terminal domain of phosphatidylinositol transfer protein sec14p"/>
    <property type="match status" value="1"/>
</dbReference>
<evidence type="ECO:0000256" key="3">
    <source>
        <dbReference type="ARBA" id="ARBA00022475"/>
    </source>
</evidence>
<evidence type="ECO:0000256" key="2">
    <source>
        <dbReference type="ARBA" id="ARBA00004395"/>
    </source>
</evidence>
<comment type="subcellular location">
    <subcellularLocation>
        <location evidence="1">Cell membrane</location>
        <topology evidence="1">Peripheral membrane protein</topology>
    </subcellularLocation>
    <subcellularLocation>
        <location evidence="2">Golgi apparatus membrane</location>
        <topology evidence="2">Peripheral membrane protein</topology>
    </subcellularLocation>
</comment>
<dbReference type="PROSITE" id="PS50191">
    <property type="entry name" value="CRAL_TRIO"/>
    <property type="match status" value="1"/>
</dbReference>
<keyword evidence="10" id="KW-1185">Reference proteome</keyword>
<keyword evidence="5" id="KW-0333">Golgi apparatus</keyword>
<evidence type="ECO:0000313" key="9">
    <source>
        <dbReference type="EMBL" id="KAH0920570.1"/>
    </source>
</evidence>
<gene>
    <name evidence="9" type="ORF">HID58_020588</name>
</gene>
<dbReference type="InterPro" id="IPR015943">
    <property type="entry name" value="WD40/YVTN_repeat-like_dom_sf"/>
</dbReference>
<evidence type="ECO:0000256" key="1">
    <source>
        <dbReference type="ARBA" id="ARBA00004202"/>
    </source>
</evidence>
<dbReference type="InterPro" id="IPR036865">
    <property type="entry name" value="CRAL-TRIO_dom_sf"/>
</dbReference>
<dbReference type="InterPro" id="IPR036273">
    <property type="entry name" value="CRAL/TRIO_N_dom_sf"/>
</dbReference>
<dbReference type="EMBL" id="JAGKQM010000006">
    <property type="protein sequence ID" value="KAH0920570.1"/>
    <property type="molecule type" value="Genomic_DNA"/>
</dbReference>
<dbReference type="SUPFAM" id="SSF50998">
    <property type="entry name" value="Quinoprotein alcohol dehydrogenase-like"/>
    <property type="match status" value="1"/>
</dbReference>
<dbReference type="PANTHER" id="PTHR45657:SF55">
    <property type="entry name" value="CRAL-TRIO DOMAIN-CONTAINING PROTEIN"/>
    <property type="match status" value="1"/>
</dbReference>
<feature type="non-terminal residue" evidence="9">
    <location>
        <position position="1"/>
    </location>
</feature>
<dbReference type="SMART" id="SM00320">
    <property type="entry name" value="WD40"/>
    <property type="match status" value="2"/>
</dbReference>